<protein>
    <submittedName>
        <fullName evidence="1">Uncharacterized protein</fullName>
    </submittedName>
</protein>
<gene>
    <name evidence="1" type="ORF">QQ91_015210</name>
</gene>
<name>A0A0C1UR70_9CYAN</name>
<accession>A0A0C1UR70</accession>
<reference evidence="1" key="2">
    <citation type="journal article" date="2015" name="Genome Announc.">
        <title>Draft Genome Sequence of Filamentous Marine Cyanobacterium Lyngbya confervoides Strain BDU141951.</title>
        <authorList>
            <person name="Chandrababunaidu M.M."/>
            <person name="Sen D."/>
            <person name="Tripathy S."/>
        </authorList>
    </citation>
    <scope>NUCLEOTIDE SEQUENCE</scope>
    <source>
        <strain evidence="1">BDU141951</strain>
    </source>
</reference>
<proteinExistence type="predicted"/>
<reference evidence="1" key="1">
    <citation type="submission" date="2014-11" db="EMBL/GenBank/DDBJ databases">
        <authorList>
            <person name="Malar M.C."/>
            <person name="Sen D."/>
            <person name="Tripathy S."/>
        </authorList>
    </citation>
    <scope>NUCLEOTIDE SEQUENCE</scope>
    <source>
        <strain evidence="1">BDU141951</strain>
    </source>
</reference>
<reference evidence="1" key="3">
    <citation type="submission" date="2020-02" db="EMBL/GenBank/DDBJ databases">
        <authorList>
            <person name="Sarangi A.N."/>
            <person name="Ghosh S."/>
            <person name="Mukherjee M."/>
            <person name="Tripathy S."/>
        </authorList>
    </citation>
    <scope>NUCLEOTIDE SEQUENCE</scope>
    <source>
        <strain evidence="1">BDU141951</strain>
    </source>
</reference>
<comment type="caution">
    <text evidence="1">The sequence shown here is derived from an EMBL/GenBank/DDBJ whole genome shotgun (WGS) entry which is preliminary data.</text>
</comment>
<dbReference type="EMBL" id="JTHE02000003">
    <property type="protein sequence ID" value="NEV68462.1"/>
    <property type="molecule type" value="Genomic_DNA"/>
</dbReference>
<dbReference type="AlphaFoldDB" id="A0A0C1UR70"/>
<organism evidence="1">
    <name type="scientific">Lyngbya confervoides BDU141951</name>
    <dbReference type="NCBI Taxonomy" id="1574623"/>
    <lineage>
        <taxon>Bacteria</taxon>
        <taxon>Bacillati</taxon>
        <taxon>Cyanobacteriota</taxon>
        <taxon>Cyanophyceae</taxon>
        <taxon>Oscillatoriophycideae</taxon>
        <taxon>Oscillatoriales</taxon>
        <taxon>Microcoleaceae</taxon>
        <taxon>Lyngbya</taxon>
    </lineage>
</organism>
<evidence type="ECO:0000313" key="1">
    <source>
        <dbReference type="EMBL" id="NEV68462.1"/>
    </source>
</evidence>
<sequence>MKSIEGDRGGLATATPDTTALLRWWHQHQAQMIRRETDFLRNGVLQEIIAIRRRLEVTCPLGHTSELSTCEPHLADLTRLYSLLENFCDRLQSPFSPDSLPLALQHTLQPWQARLQLQAQCPSTWPTEPLELTQLLVLLFKAVLPVLAENPPYPATTELQLTEANNCKTLTFTAHYEGAIASALTSLIQQTVQPFLDTFCLFTDATCDVVFHAEHFFLKLGWQPTIAVASDHPHASASHDIPYPLAQAPGD</sequence>